<evidence type="ECO:0000313" key="2">
    <source>
        <dbReference type="EMBL" id="CAG8740147.1"/>
    </source>
</evidence>
<dbReference type="AlphaFoldDB" id="A0A9N9IKF7"/>
<name>A0A9N9IKF7_9GLOM</name>
<dbReference type="Proteomes" id="UP000789342">
    <property type="component" value="Unassembled WGS sequence"/>
</dbReference>
<sequence>MRINNRATAQQQRRKRERDEKKKTNKRATAQQQRRRHERLSTIELDINPTMSRQNQDDMQHDLGRMDIECSYCGALHWLDERLTNSSRKNPKFGSCCLNGKVVLPLLRDPPPFLRMLFDGEADLCTEFRKNICQYNAAHAFTSLGAKIDVSILQGHNPYSFRIHGELRHLSGALLPNADQEATYAQLYIYDPDVSLQIRMGRNKGLSAQIMWEIQETLRKSHAFYPLYQQAHEILLQAHEDGTDEDVAIYLHHTNTTDKYRYNLLTINEVAVILPGDGSVPEATRDIIIRLRGGSLERIHEGHPAYLPLHYVLLFPHGELGWHEGLRHA</sequence>
<organism evidence="2 3">
    <name type="scientific">Acaulospora morrowiae</name>
    <dbReference type="NCBI Taxonomy" id="94023"/>
    <lineage>
        <taxon>Eukaryota</taxon>
        <taxon>Fungi</taxon>
        <taxon>Fungi incertae sedis</taxon>
        <taxon>Mucoromycota</taxon>
        <taxon>Glomeromycotina</taxon>
        <taxon>Glomeromycetes</taxon>
        <taxon>Diversisporales</taxon>
        <taxon>Acaulosporaceae</taxon>
        <taxon>Acaulospora</taxon>
    </lineage>
</organism>
<dbReference type="PANTHER" id="PTHR45786:SF74">
    <property type="entry name" value="ATP-DEPENDENT DNA HELICASE"/>
    <property type="match status" value="1"/>
</dbReference>
<gene>
    <name evidence="2" type="ORF">AMORRO_LOCUS14655</name>
</gene>
<feature type="compositionally biased region" description="Polar residues" evidence="1">
    <location>
        <begin position="1"/>
        <end position="11"/>
    </location>
</feature>
<evidence type="ECO:0000313" key="3">
    <source>
        <dbReference type="Proteomes" id="UP000789342"/>
    </source>
</evidence>
<accession>A0A9N9IKF7</accession>
<feature type="region of interest" description="Disordered" evidence="1">
    <location>
        <begin position="1"/>
        <end position="40"/>
    </location>
</feature>
<feature type="non-terminal residue" evidence="2">
    <location>
        <position position="329"/>
    </location>
</feature>
<keyword evidence="3" id="KW-1185">Reference proteome</keyword>
<protein>
    <submittedName>
        <fullName evidence="2">18684_t:CDS:1</fullName>
    </submittedName>
</protein>
<comment type="caution">
    <text evidence="2">The sequence shown here is derived from an EMBL/GenBank/DDBJ whole genome shotgun (WGS) entry which is preliminary data.</text>
</comment>
<dbReference type="PANTHER" id="PTHR45786">
    <property type="entry name" value="DNA BINDING PROTEIN-LIKE"/>
    <property type="match status" value="1"/>
</dbReference>
<reference evidence="2" key="1">
    <citation type="submission" date="2021-06" db="EMBL/GenBank/DDBJ databases">
        <authorList>
            <person name="Kallberg Y."/>
            <person name="Tangrot J."/>
            <person name="Rosling A."/>
        </authorList>
    </citation>
    <scope>NUCLEOTIDE SEQUENCE</scope>
    <source>
        <strain evidence="2">CL551</strain>
    </source>
</reference>
<evidence type="ECO:0000256" key="1">
    <source>
        <dbReference type="SAM" id="MobiDB-lite"/>
    </source>
</evidence>
<dbReference type="OrthoDB" id="2449329at2759"/>
<proteinExistence type="predicted"/>
<dbReference type="EMBL" id="CAJVPV010030128">
    <property type="protein sequence ID" value="CAG8740147.1"/>
    <property type="molecule type" value="Genomic_DNA"/>
</dbReference>